<proteinExistence type="predicted"/>
<dbReference type="InterPro" id="IPR009694">
    <property type="entry name" value="DUF1281"/>
</dbReference>
<sequence length="311" mass="34401">MSEWCTNRLEFSGKSVCIDILLEWVTGAEVPRYRHAVQQSIRLFLAGCAGILKPTSTTEYRPYPPLIPLGTGPASSPNQAFEQWLGLLRRDVPLNGETIRETERLYHQTGLGALRWDNLPAAAQQVMRPILRRQYADWFGVVGLSDNIDAGECWERLAVLPEYAPPCDMLLVIPTRLAAEINGNGSLLSGMSTQASLYERLYGMVWPSGHNVRHARSEGGALTVWLDSPWYPPSGELIGELSAVFDCQVRHSYCEPVNGVQGYDCYDQGEHVDGHQGLPVDVWSDDPMLMPEGDMPLLLNAEAASYGGVRG</sequence>
<reference evidence="3 4" key="1">
    <citation type="submission" date="2017-09" db="EMBL/GenBank/DDBJ databases">
        <title>FDA dAtabase for Regulatory Grade micrObial Sequences (FDA-ARGOS): Supporting development and validation of Infectious Disease Dx tests.</title>
        <authorList>
            <person name="Minogue T."/>
            <person name="Wolcott M."/>
            <person name="Wasieloski L."/>
            <person name="Aguilar W."/>
            <person name="Moore D."/>
            <person name="Tallon L."/>
            <person name="Sadzewicz L."/>
            <person name="Ott S."/>
            <person name="Zhao X."/>
            <person name="Nagaraj S."/>
            <person name="Vavikolanu K."/>
            <person name="Aluvathingal J."/>
            <person name="Nadendla S."/>
            <person name="Sichtig H."/>
        </authorList>
    </citation>
    <scope>NUCLEOTIDE SEQUENCE [LARGE SCALE GENOMIC DNA]</scope>
    <source>
        <strain evidence="3 4">FDAARGOS_392</strain>
    </source>
</reference>
<feature type="domain" description="DUF1281" evidence="1">
    <location>
        <begin position="30"/>
        <end position="206"/>
    </location>
</feature>
<dbReference type="InterPro" id="IPR041329">
    <property type="entry name" value="YubB_C"/>
</dbReference>
<feature type="domain" description="YubB ferredoxin-like" evidence="2">
    <location>
        <begin position="209"/>
        <end position="273"/>
    </location>
</feature>
<dbReference type="InterPro" id="IPR023136">
    <property type="entry name" value="Api92-like_dom_sf"/>
</dbReference>
<dbReference type="EMBL" id="CP023525">
    <property type="protein sequence ID" value="ATF94485.1"/>
    <property type="molecule type" value="Genomic_DNA"/>
</dbReference>
<accession>A0A291E323</accession>
<evidence type="ECO:0000313" key="4">
    <source>
        <dbReference type="Proteomes" id="UP000217979"/>
    </source>
</evidence>
<dbReference type="Gene3D" id="1.10.3530.10">
    <property type="entry name" value="Api92-like"/>
    <property type="match status" value="1"/>
</dbReference>
<dbReference type="Gene3D" id="3.30.70.1270">
    <property type="entry name" value="Api92-like domains"/>
    <property type="match status" value="1"/>
</dbReference>
<name>A0A291E323_9ENTR</name>
<dbReference type="Pfam" id="PF18406">
    <property type="entry name" value="DUF1281_C"/>
    <property type="match status" value="1"/>
</dbReference>
<dbReference type="AlphaFoldDB" id="A0A291E323"/>
<evidence type="ECO:0000259" key="2">
    <source>
        <dbReference type="Pfam" id="PF18406"/>
    </source>
</evidence>
<organism evidence="3 4">
    <name type="scientific">Cedecea neteri</name>
    <dbReference type="NCBI Taxonomy" id="158822"/>
    <lineage>
        <taxon>Bacteria</taxon>
        <taxon>Pseudomonadati</taxon>
        <taxon>Pseudomonadota</taxon>
        <taxon>Gammaproteobacteria</taxon>
        <taxon>Enterobacterales</taxon>
        <taxon>Enterobacteriaceae</taxon>
        <taxon>Cedecea</taxon>
    </lineage>
</organism>
<gene>
    <name evidence="3" type="ORF">CO704_21495</name>
</gene>
<dbReference type="Pfam" id="PF06924">
    <property type="entry name" value="DUF1281"/>
    <property type="match status" value="1"/>
</dbReference>
<evidence type="ECO:0000259" key="1">
    <source>
        <dbReference type="Pfam" id="PF06924"/>
    </source>
</evidence>
<protein>
    <submittedName>
        <fullName evidence="3">DUF1281 domain-containing protein</fullName>
    </submittedName>
</protein>
<dbReference type="SUPFAM" id="SSF160940">
    <property type="entry name" value="Api92-like"/>
    <property type="match status" value="1"/>
</dbReference>
<evidence type="ECO:0000313" key="3">
    <source>
        <dbReference type="EMBL" id="ATF94485.1"/>
    </source>
</evidence>
<dbReference type="RefSeq" id="WP_072279109.1">
    <property type="nucleotide sequence ID" value="NZ_CP023525.1"/>
</dbReference>
<dbReference type="Proteomes" id="UP000217979">
    <property type="component" value="Chromosome"/>
</dbReference>